<name>A0AAN9TLR4_9HEMI</name>
<dbReference type="AlphaFoldDB" id="A0AAN9TLR4"/>
<sequence length="346" mass="37626">MTGHGAFGSYLFEYKRCVSAVCRCGHPNQRPEHVFRECNEYAMHRSLLREKIDIEHLRYFDEVVTRLREEESPGQIIRPVEIVERRSCKRNSAAAPAGVMALPRHHSSPQHRCLKQHQSRSKGALPSQFTEVQTGDGWVSPGELNIRCHLYNASETAAQASEHRASLELAAAAPPPLHHRAPNQAPARASRYGAGHDTARHVSAKCASTRVSMIDRLSTCQLAGSPAMAGRPAGSFEGRRKAAIKGQLTSGGLEGAPGENFHGRGPLSTRFGMEGAIADAKATVATALKYAAQPNSLTSRSRDYNTLEREVRIALAEEFTAARKKAANAAIKLAHKVGRGPASSMR</sequence>
<dbReference type="Proteomes" id="UP001367676">
    <property type="component" value="Unassembled WGS sequence"/>
</dbReference>
<reference evidence="1 2" key="1">
    <citation type="submission" date="2024-03" db="EMBL/GenBank/DDBJ databases">
        <title>Adaptation during the transition from Ophiocordyceps entomopathogen to insect associate is accompanied by gene loss and intensified selection.</title>
        <authorList>
            <person name="Ward C.M."/>
            <person name="Onetto C.A."/>
            <person name="Borneman A.R."/>
        </authorList>
    </citation>
    <scope>NUCLEOTIDE SEQUENCE [LARGE SCALE GENOMIC DNA]</scope>
    <source>
        <strain evidence="1">AWRI1</strain>
        <tissue evidence="1">Single Adult Female</tissue>
    </source>
</reference>
<accession>A0AAN9TLR4</accession>
<protein>
    <submittedName>
        <fullName evidence="1">Uncharacterized protein</fullName>
    </submittedName>
</protein>
<evidence type="ECO:0000313" key="1">
    <source>
        <dbReference type="EMBL" id="KAK7575436.1"/>
    </source>
</evidence>
<proteinExistence type="predicted"/>
<dbReference type="EMBL" id="JBBCAQ010000036">
    <property type="protein sequence ID" value="KAK7575436.1"/>
    <property type="molecule type" value="Genomic_DNA"/>
</dbReference>
<evidence type="ECO:0000313" key="2">
    <source>
        <dbReference type="Proteomes" id="UP001367676"/>
    </source>
</evidence>
<comment type="caution">
    <text evidence="1">The sequence shown here is derived from an EMBL/GenBank/DDBJ whole genome shotgun (WGS) entry which is preliminary data.</text>
</comment>
<organism evidence="1 2">
    <name type="scientific">Parthenolecanium corni</name>
    <dbReference type="NCBI Taxonomy" id="536013"/>
    <lineage>
        <taxon>Eukaryota</taxon>
        <taxon>Metazoa</taxon>
        <taxon>Ecdysozoa</taxon>
        <taxon>Arthropoda</taxon>
        <taxon>Hexapoda</taxon>
        <taxon>Insecta</taxon>
        <taxon>Pterygota</taxon>
        <taxon>Neoptera</taxon>
        <taxon>Paraneoptera</taxon>
        <taxon>Hemiptera</taxon>
        <taxon>Sternorrhyncha</taxon>
        <taxon>Coccoidea</taxon>
        <taxon>Coccidae</taxon>
        <taxon>Parthenolecanium</taxon>
    </lineage>
</organism>
<gene>
    <name evidence="1" type="ORF">V9T40_011722</name>
</gene>
<keyword evidence="2" id="KW-1185">Reference proteome</keyword>